<dbReference type="AlphaFoldDB" id="A0AAV2F8L5"/>
<evidence type="ECO:0000313" key="3">
    <source>
        <dbReference type="Proteomes" id="UP001497516"/>
    </source>
</evidence>
<evidence type="ECO:0000256" key="1">
    <source>
        <dbReference type="SAM" id="Phobius"/>
    </source>
</evidence>
<feature type="transmembrane region" description="Helical" evidence="1">
    <location>
        <begin position="45"/>
        <end position="66"/>
    </location>
</feature>
<organism evidence="2 3">
    <name type="scientific">Linum trigynum</name>
    <dbReference type="NCBI Taxonomy" id="586398"/>
    <lineage>
        <taxon>Eukaryota</taxon>
        <taxon>Viridiplantae</taxon>
        <taxon>Streptophyta</taxon>
        <taxon>Embryophyta</taxon>
        <taxon>Tracheophyta</taxon>
        <taxon>Spermatophyta</taxon>
        <taxon>Magnoliopsida</taxon>
        <taxon>eudicotyledons</taxon>
        <taxon>Gunneridae</taxon>
        <taxon>Pentapetalae</taxon>
        <taxon>rosids</taxon>
        <taxon>fabids</taxon>
        <taxon>Malpighiales</taxon>
        <taxon>Linaceae</taxon>
        <taxon>Linum</taxon>
    </lineage>
</organism>
<keyword evidence="1" id="KW-0812">Transmembrane</keyword>
<feature type="transmembrane region" description="Helical" evidence="1">
    <location>
        <begin position="14"/>
        <end position="33"/>
    </location>
</feature>
<proteinExistence type="predicted"/>
<gene>
    <name evidence="2" type="ORF">LTRI10_LOCUS35042</name>
</gene>
<dbReference type="EMBL" id="OZ034819">
    <property type="protein sequence ID" value="CAL1394545.1"/>
    <property type="molecule type" value="Genomic_DNA"/>
</dbReference>
<accession>A0AAV2F8L5</accession>
<reference evidence="2 3" key="1">
    <citation type="submission" date="2024-04" db="EMBL/GenBank/DDBJ databases">
        <authorList>
            <person name="Fracassetti M."/>
        </authorList>
    </citation>
    <scope>NUCLEOTIDE SEQUENCE [LARGE SCALE GENOMIC DNA]</scope>
</reference>
<name>A0AAV2F8L5_9ROSI</name>
<dbReference type="Pfam" id="PF12056">
    <property type="entry name" value="DUF3537"/>
    <property type="match status" value="1"/>
</dbReference>
<keyword evidence="1" id="KW-1133">Transmembrane helix</keyword>
<keyword evidence="1" id="KW-0472">Membrane</keyword>
<protein>
    <submittedName>
        <fullName evidence="2">Uncharacterized protein</fullName>
    </submittedName>
</protein>
<evidence type="ECO:0000313" key="2">
    <source>
        <dbReference type="EMBL" id="CAL1394545.1"/>
    </source>
</evidence>
<sequence>MQAKTVRFPSESNFRFIAIVNPIVSHFLLLCANCDQEHQRPCDSVVQLSLCVCSIILSSSCLIGLASMGSGSFRFWTSWMMRAPDSTRIPAAAQEIKEASRHICAAMFRG</sequence>
<dbReference type="Proteomes" id="UP001497516">
    <property type="component" value="Chromosome 6"/>
</dbReference>
<keyword evidence="3" id="KW-1185">Reference proteome</keyword>
<dbReference type="InterPro" id="IPR021924">
    <property type="entry name" value="DUF3537"/>
</dbReference>